<gene>
    <name evidence="1" type="ordered locus">Isop_2626</name>
</gene>
<dbReference type="Proteomes" id="UP000008631">
    <property type="component" value="Chromosome"/>
</dbReference>
<dbReference type="InParanoid" id="E8QZ54"/>
<dbReference type="HOGENOM" id="CLU_751799_0_0_0"/>
<organism evidence="1 2">
    <name type="scientific">Isosphaera pallida (strain ATCC 43644 / DSM 9630 / IS1B)</name>
    <dbReference type="NCBI Taxonomy" id="575540"/>
    <lineage>
        <taxon>Bacteria</taxon>
        <taxon>Pseudomonadati</taxon>
        <taxon>Planctomycetota</taxon>
        <taxon>Planctomycetia</taxon>
        <taxon>Isosphaerales</taxon>
        <taxon>Isosphaeraceae</taxon>
        <taxon>Isosphaera</taxon>
    </lineage>
</organism>
<protein>
    <submittedName>
        <fullName evidence="1">Uncharacterized protein</fullName>
    </submittedName>
</protein>
<accession>E8QZ54</accession>
<dbReference type="AlphaFoldDB" id="E8QZ54"/>
<keyword evidence="2" id="KW-1185">Reference proteome</keyword>
<evidence type="ECO:0000313" key="1">
    <source>
        <dbReference type="EMBL" id="ADV63196.1"/>
    </source>
</evidence>
<dbReference type="KEGG" id="ipa:Isop_2626"/>
<proteinExistence type="predicted"/>
<name>E8QZ54_ISOPI</name>
<reference key="1">
    <citation type="submission" date="2010-11" db="EMBL/GenBank/DDBJ databases">
        <title>The complete sequence of chromosome of Isophaera pallida ATCC 43644.</title>
        <authorList>
            <consortium name="US DOE Joint Genome Institute (JGI-PGF)"/>
            <person name="Lucas S."/>
            <person name="Copeland A."/>
            <person name="Lapidus A."/>
            <person name="Bruce D."/>
            <person name="Goodwin L."/>
            <person name="Pitluck S."/>
            <person name="Kyrpides N."/>
            <person name="Mavromatis K."/>
            <person name="Pagani I."/>
            <person name="Ivanova N."/>
            <person name="Saunders E."/>
            <person name="Brettin T."/>
            <person name="Detter J.C."/>
            <person name="Han C."/>
            <person name="Tapia R."/>
            <person name="Land M."/>
            <person name="Hauser L."/>
            <person name="Markowitz V."/>
            <person name="Cheng J.-F."/>
            <person name="Hugenholtz P."/>
            <person name="Woyke T."/>
            <person name="Wu D."/>
            <person name="Eisen J.A."/>
        </authorList>
    </citation>
    <scope>NUCLEOTIDE SEQUENCE</scope>
    <source>
        <strain>ATCC 43644</strain>
    </source>
</reference>
<reference evidence="1 2" key="2">
    <citation type="journal article" date="2011" name="Stand. Genomic Sci.">
        <title>Complete genome sequence of Isosphaera pallida type strain (IS1B).</title>
        <authorList>
            <consortium name="US DOE Joint Genome Institute (JGI-PGF)"/>
            <person name="Goker M."/>
            <person name="Cleland D."/>
            <person name="Saunders E."/>
            <person name="Lapidus A."/>
            <person name="Nolan M."/>
            <person name="Lucas S."/>
            <person name="Hammon N."/>
            <person name="Deshpande S."/>
            <person name="Cheng J.F."/>
            <person name="Tapia R."/>
            <person name="Han C."/>
            <person name="Goodwin L."/>
            <person name="Pitluck S."/>
            <person name="Liolios K."/>
            <person name="Pagani I."/>
            <person name="Ivanova N."/>
            <person name="Mavromatis K."/>
            <person name="Pati A."/>
            <person name="Chen A."/>
            <person name="Palaniappan K."/>
            <person name="Land M."/>
            <person name="Hauser L."/>
            <person name="Chang Y.J."/>
            <person name="Jeffries C.D."/>
            <person name="Detter J.C."/>
            <person name="Beck B."/>
            <person name="Woyke T."/>
            <person name="Bristow J."/>
            <person name="Eisen J.A."/>
            <person name="Markowitz V."/>
            <person name="Hugenholtz P."/>
            <person name="Kyrpides N.C."/>
            <person name="Klenk H.P."/>
        </authorList>
    </citation>
    <scope>NUCLEOTIDE SEQUENCE [LARGE SCALE GENOMIC DNA]</scope>
    <source>
        <strain evidence="2">ATCC 43644 / DSM 9630 / IS1B</strain>
    </source>
</reference>
<dbReference type="EMBL" id="CP002353">
    <property type="protein sequence ID" value="ADV63196.1"/>
    <property type="molecule type" value="Genomic_DNA"/>
</dbReference>
<dbReference type="eggNOG" id="ENOG50337EZ">
    <property type="taxonomic scope" value="Bacteria"/>
</dbReference>
<sequence>MFDSAHQAKSRKSLVSIDSLRKVTTMLPGLLVLPILSIYEDAALNRIRVTGGPRPGIIRSKFKSVWTVASGRTAVTGLLGWLVVAMAGFTARGDGFDRLEGPDLGAALNDPAARKVQTATLAELDQLPRALPDLRSTVLLVQTDQGAISRLVISSARRRKPGGDQKPLTVAMVERFATFDSTARAARRTAAGSNLPLFDGFHLDLDGGYVVPADQGGDLYYDAKENRLHAGPGCWLVLLDQSPAAWTISSSDPDAARKPTPGRKVVPQDFAGRFRYFGDGGFAGVLTLTVDDQGELGGSFRSDANGATYPLVNGRLGDSAPNHITFTLELPRARLEHDAHLWTDGKAVLAGTARLQDRPSGFYALREE</sequence>
<evidence type="ECO:0000313" key="2">
    <source>
        <dbReference type="Proteomes" id="UP000008631"/>
    </source>
</evidence>